<feature type="domain" description="PAS" evidence="6">
    <location>
        <begin position="3"/>
        <end position="82"/>
    </location>
</feature>
<dbReference type="SMART" id="SM00086">
    <property type="entry name" value="PAC"/>
    <property type="match status" value="5"/>
</dbReference>
<dbReference type="InterPro" id="IPR001610">
    <property type="entry name" value="PAC"/>
</dbReference>
<feature type="domain" description="PAS" evidence="6">
    <location>
        <begin position="527"/>
        <end position="598"/>
    </location>
</feature>
<protein>
    <recommendedName>
        <fullName evidence="2">histidine kinase</fullName>
        <ecNumber evidence="2">2.7.13.3</ecNumber>
    </recommendedName>
</protein>
<dbReference type="InterPro" id="IPR000014">
    <property type="entry name" value="PAS"/>
</dbReference>
<dbReference type="Pfam" id="PF08448">
    <property type="entry name" value="PAS_4"/>
    <property type="match status" value="2"/>
</dbReference>
<dbReference type="Gene3D" id="1.10.287.130">
    <property type="match status" value="1"/>
</dbReference>
<evidence type="ECO:0000256" key="1">
    <source>
        <dbReference type="ARBA" id="ARBA00000085"/>
    </source>
</evidence>
<keyword evidence="4" id="KW-0808">Transferase</keyword>
<dbReference type="NCBIfam" id="TIGR00229">
    <property type="entry name" value="sensory_box"/>
    <property type="match status" value="6"/>
</dbReference>
<feature type="domain" description="PAS" evidence="6">
    <location>
        <begin position="778"/>
        <end position="851"/>
    </location>
</feature>
<dbReference type="CDD" id="cd00130">
    <property type="entry name" value="PAS"/>
    <property type="match status" value="7"/>
</dbReference>
<evidence type="ECO:0000313" key="9">
    <source>
        <dbReference type="Proteomes" id="UP001597557"/>
    </source>
</evidence>
<dbReference type="InterPro" id="IPR052162">
    <property type="entry name" value="Sensor_kinase/Photoreceptor"/>
</dbReference>
<dbReference type="InterPro" id="IPR003661">
    <property type="entry name" value="HisK_dim/P_dom"/>
</dbReference>
<dbReference type="EC" id="2.7.13.3" evidence="2"/>
<accession>A0ABW5YBJ3</accession>
<dbReference type="SMART" id="SM00091">
    <property type="entry name" value="PAS"/>
    <property type="match status" value="7"/>
</dbReference>
<dbReference type="PROSITE" id="PS50112">
    <property type="entry name" value="PAS"/>
    <property type="match status" value="6"/>
</dbReference>
<keyword evidence="3" id="KW-0597">Phosphoprotein</keyword>
<evidence type="ECO:0000313" key="8">
    <source>
        <dbReference type="EMBL" id="MFD2872359.1"/>
    </source>
</evidence>
<evidence type="ECO:0000256" key="4">
    <source>
        <dbReference type="ARBA" id="ARBA00022679"/>
    </source>
</evidence>
<dbReference type="Pfam" id="PF13426">
    <property type="entry name" value="PAS_9"/>
    <property type="match status" value="3"/>
</dbReference>
<dbReference type="PANTHER" id="PTHR43304">
    <property type="entry name" value="PHYTOCHROME-LIKE PROTEIN CPH1"/>
    <property type="match status" value="1"/>
</dbReference>
<feature type="domain" description="PAS" evidence="6">
    <location>
        <begin position="148"/>
        <end position="186"/>
    </location>
</feature>
<feature type="domain" description="PAS" evidence="6">
    <location>
        <begin position="652"/>
        <end position="724"/>
    </location>
</feature>
<feature type="domain" description="PAC" evidence="7">
    <location>
        <begin position="854"/>
        <end position="906"/>
    </location>
</feature>
<dbReference type="CDD" id="cd00082">
    <property type="entry name" value="HisKA"/>
    <property type="match status" value="1"/>
</dbReference>
<organism evidence="8 9">
    <name type="scientific">Mucilaginibacter ximonensis</name>
    <dbReference type="NCBI Taxonomy" id="538021"/>
    <lineage>
        <taxon>Bacteria</taxon>
        <taxon>Pseudomonadati</taxon>
        <taxon>Bacteroidota</taxon>
        <taxon>Sphingobacteriia</taxon>
        <taxon>Sphingobacteriales</taxon>
        <taxon>Sphingobacteriaceae</taxon>
        <taxon>Mucilaginibacter</taxon>
    </lineage>
</organism>
<reference evidence="9" key="1">
    <citation type="journal article" date="2019" name="Int. J. Syst. Evol. Microbiol.">
        <title>The Global Catalogue of Microorganisms (GCM) 10K type strain sequencing project: providing services to taxonomists for standard genome sequencing and annotation.</title>
        <authorList>
            <consortium name="The Broad Institute Genomics Platform"/>
            <consortium name="The Broad Institute Genome Sequencing Center for Infectious Disease"/>
            <person name="Wu L."/>
            <person name="Ma J."/>
        </authorList>
    </citation>
    <scope>NUCLEOTIDE SEQUENCE [LARGE SCALE GENOMIC DNA]</scope>
    <source>
        <strain evidence="9">KCTC 22437</strain>
    </source>
</reference>
<gene>
    <name evidence="8" type="ORF">ACFS5N_07775</name>
</gene>
<evidence type="ECO:0000256" key="5">
    <source>
        <dbReference type="ARBA" id="ARBA00022777"/>
    </source>
</evidence>
<dbReference type="Gene3D" id="3.30.450.20">
    <property type="entry name" value="PAS domain"/>
    <property type="match status" value="7"/>
</dbReference>
<dbReference type="Pfam" id="PF08447">
    <property type="entry name" value="PAS_3"/>
    <property type="match status" value="2"/>
</dbReference>
<dbReference type="EMBL" id="JBHUPD010000002">
    <property type="protein sequence ID" value="MFD2872359.1"/>
    <property type="molecule type" value="Genomic_DNA"/>
</dbReference>
<dbReference type="InterPro" id="IPR000700">
    <property type="entry name" value="PAS-assoc_C"/>
</dbReference>
<comment type="catalytic activity">
    <reaction evidence="1">
        <text>ATP + protein L-histidine = ADP + protein N-phospho-L-histidine.</text>
        <dbReference type="EC" id="2.7.13.3"/>
    </reaction>
</comment>
<feature type="domain" description="PAS" evidence="6">
    <location>
        <begin position="393"/>
        <end position="463"/>
    </location>
</feature>
<dbReference type="InterPro" id="IPR035965">
    <property type="entry name" value="PAS-like_dom_sf"/>
</dbReference>
<sequence length="975" mass="111202">MLTIDKLDEIFQDFPVPALILAANKDFKILQANQAYIGTLAMPPEELYGRPLFEVFPDQHPEDPESPIKKTIQCIQKAIQLKTPQTPGTIPYRIPDENGGYNLRFWMLDYIPVEDDRGNVAYIFQLTHEIVEHQLTDKLQSATTGIPYERMFDTAQNAFFLSGRNGEVLAVNRKACTMFGYSEEELKRLRRQDLLVPDPNIEPLLAQREREGRTSGEAVAITKNGEQFPCEFSSVRFITITGEQQYCTEITDTRKWKNAEEKVRQSEENLRAIFDNTVEGFVLVDNTLKIIAFNDKAGEVILQYVGKKEVTVGSSLLEYLAPERQVAFQGIAARVIKGERIEYERPYPLPHGKIRWFIFAVNPVYENDSVIGLCISGRDITMQKLAEEEVLRREKLFRRMVENSADAILIMTAEGKVTYVSPAGEQITGYTAGETMQMNAFDTIHPDDRAKSTETMSQVFANPGLPINAAPLRLQHKNGSWRWIEATLTNFLHDPEINGIIENFRDVTKRIESEQKILLAKHEAEQSEEKYRKIFNLSPLPIWIYSLDNLRILEVNDAAIKHYGYSREEFLSMTIMDIRPPEDAAPLKELLNNIQKDRQTPPNHWRHIKKNGEVIIVEITGHSIDFYGPNARIIICRDVTETIRTGAELLRSNERFRQAARAASDAIWDWETATDTVFLGEGFSTLFGYEEAGKTVSRNWVTDKIHPDDRLKVSTRIQEVIKGTRRARWQDEYRFQKADGSYAMVCNSVVIVHDENNKPLRAIGAMKDITHQKEEEQHLRQLESVITNTTDAVLIITVGQHAPHVIYANPAFYKNNGYTTEEVKTHGFALFHGPNTDIAELAKLEKAIKNHESCQIQAVFYKKNGEPYWASLAISPVVDDKGNVKNYIAIERDITERMNYLTAIEEQNKQLREIAWVQSHMVRAPLASILGLTDLLINEIKEPTSSEALDMLKKSANDLDNVIREIVQKTASANK</sequence>
<dbReference type="Proteomes" id="UP001597557">
    <property type="component" value="Unassembled WGS sequence"/>
</dbReference>
<dbReference type="PROSITE" id="PS50113">
    <property type="entry name" value="PAC"/>
    <property type="match status" value="3"/>
</dbReference>
<feature type="domain" description="PAC" evidence="7">
    <location>
        <begin position="729"/>
        <end position="781"/>
    </location>
</feature>
<dbReference type="PANTHER" id="PTHR43304:SF1">
    <property type="entry name" value="PAC DOMAIN-CONTAINING PROTEIN"/>
    <property type="match status" value="1"/>
</dbReference>
<evidence type="ECO:0000256" key="3">
    <source>
        <dbReference type="ARBA" id="ARBA00022553"/>
    </source>
</evidence>
<feature type="domain" description="PAC" evidence="7">
    <location>
        <begin position="339"/>
        <end position="392"/>
    </location>
</feature>
<keyword evidence="5" id="KW-0418">Kinase</keyword>
<dbReference type="InterPro" id="IPR013655">
    <property type="entry name" value="PAS_fold_3"/>
</dbReference>
<evidence type="ECO:0000259" key="6">
    <source>
        <dbReference type="PROSITE" id="PS50112"/>
    </source>
</evidence>
<comment type="caution">
    <text evidence="8">The sequence shown here is derived from an EMBL/GenBank/DDBJ whole genome shotgun (WGS) entry which is preliminary data.</text>
</comment>
<name>A0ABW5YBJ3_9SPHI</name>
<dbReference type="InterPro" id="IPR013656">
    <property type="entry name" value="PAS_4"/>
</dbReference>
<keyword evidence="9" id="KW-1185">Reference proteome</keyword>
<dbReference type="InterPro" id="IPR036097">
    <property type="entry name" value="HisK_dim/P_sf"/>
</dbReference>
<dbReference type="RefSeq" id="WP_377183956.1">
    <property type="nucleotide sequence ID" value="NZ_JBHUPD010000002.1"/>
</dbReference>
<evidence type="ECO:0000259" key="7">
    <source>
        <dbReference type="PROSITE" id="PS50113"/>
    </source>
</evidence>
<dbReference type="SUPFAM" id="SSF55785">
    <property type="entry name" value="PYP-like sensor domain (PAS domain)"/>
    <property type="match status" value="7"/>
</dbReference>
<evidence type="ECO:0000256" key="2">
    <source>
        <dbReference type="ARBA" id="ARBA00012438"/>
    </source>
</evidence>
<proteinExistence type="predicted"/>
<dbReference type="SUPFAM" id="SSF47384">
    <property type="entry name" value="Homodimeric domain of signal transducing histidine kinase"/>
    <property type="match status" value="1"/>
</dbReference>